<organism evidence="11 12">
    <name type="scientific">Geomonas paludis</name>
    <dbReference type="NCBI Taxonomy" id="2740185"/>
    <lineage>
        <taxon>Bacteria</taxon>
        <taxon>Pseudomonadati</taxon>
        <taxon>Thermodesulfobacteriota</taxon>
        <taxon>Desulfuromonadia</taxon>
        <taxon>Geobacterales</taxon>
        <taxon>Geobacteraceae</taxon>
        <taxon>Geomonas</taxon>
    </lineage>
</organism>
<dbReference type="InterPro" id="IPR029055">
    <property type="entry name" value="Ntn_hydrolases_N"/>
</dbReference>
<dbReference type="PANTHER" id="PTHR43284:SF1">
    <property type="entry name" value="ASPARAGINE SYNTHETASE"/>
    <property type="match status" value="1"/>
</dbReference>
<feature type="binding site" evidence="9">
    <location>
        <position position="98"/>
    </location>
    <ligand>
        <name>L-glutamine</name>
        <dbReference type="ChEBI" id="CHEBI:58359"/>
    </ligand>
</feature>
<dbReference type="EC" id="6.3.5.4" evidence="3"/>
<evidence type="ECO:0000256" key="5">
    <source>
        <dbReference type="ARBA" id="ARBA00022840"/>
    </source>
</evidence>
<comment type="similarity">
    <text evidence="2">Belongs to the asparagine synthetase family.</text>
</comment>
<dbReference type="PROSITE" id="PS51278">
    <property type="entry name" value="GATASE_TYPE_2"/>
    <property type="match status" value="1"/>
</dbReference>
<keyword evidence="5 9" id="KW-0067">ATP-binding</keyword>
<keyword evidence="8" id="KW-0028">Amino-acid biosynthesis</keyword>
<dbReference type="GO" id="GO:0005524">
    <property type="term" value="F:ATP binding"/>
    <property type="evidence" value="ECO:0007669"/>
    <property type="project" value="UniProtKB-KW"/>
</dbReference>
<dbReference type="GO" id="GO:0006529">
    <property type="term" value="P:asparagine biosynthetic process"/>
    <property type="evidence" value="ECO:0007669"/>
    <property type="project" value="UniProtKB-KW"/>
</dbReference>
<dbReference type="Proteomes" id="UP000568888">
    <property type="component" value="Unassembled WGS sequence"/>
</dbReference>
<dbReference type="NCBIfam" id="TIGR01536">
    <property type="entry name" value="asn_synth_AEB"/>
    <property type="match status" value="1"/>
</dbReference>
<dbReference type="CDD" id="cd01991">
    <property type="entry name" value="Asn_synthase_B_C"/>
    <property type="match status" value="1"/>
</dbReference>
<sequence length="615" mass="68864">MCGIAGIIHKNGAHADAPGIERMLSALVHRGPDDAGTFLAGNLALGHRRLSILDVSEAGHQPMRYKEYVIAYNGEVYNYLELREELAGLGHHFLTGTDTEVILHAYEQWGEGCLERFEGMWAFALYDGRAGRLFCSRDRFGIKPFYYYEDDERLLFASEIKALLAAGVPSLVNREVLLTYLVVGFINYGAQTFFSGVHQLLPGRNLRVELYSGRSTIERYYDLSAQSRPGVSPSDYIDCIRNSVRLHLRSDVPVGTCLSGGLDSSVVAALAAPLFSEAGGARSFGAVTAVSQSKENDESGYARQVAEHCRLDWYPVQPTFEDFQRHVEDCLLAQGEPVGGPSLFMQYWVMKKAREAGFKVMLDGQGGDETLLGYERYYPGFFLNLAKRGRVLRLCSEYLKASRNSRLSLAALTSYTVYFLVLPVRKRILEKRASFVKKGLLDGIFEVLKAPARAFFNLRSLQDLEIGTYQMPNLLLYEDRNSMAHSIEARVPYVERNCIETAVSLAPGDKIRDGFTKHPLRLLADAVLPRSVAWRTNKIGFEAPTSLWLGQHATRMQSLVDDSPLIRSICQEVPRLESLSLDHRWRLYNIAVWERQYRVSDQAAPVGADKGGVVT</sequence>
<dbReference type="Gene3D" id="3.40.50.620">
    <property type="entry name" value="HUPs"/>
    <property type="match status" value="1"/>
</dbReference>
<dbReference type="SUPFAM" id="SSF52402">
    <property type="entry name" value="Adenine nucleotide alpha hydrolases-like"/>
    <property type="match status" value="1"/>
</dbReference>
<dbReference type="InterPro" id="IPR014729">
    <property type="entry name" value="Rossmann-like_a/b/a_fold"/>
</dbReference>
<evidence type="ECO:0000256" key="7">
    <source>
        <dbReference type="ARBA" id="ARBA00048741"/>
    </source>
</evidence>
<reference evidence="12" key="1">
    <citation type="submission" date="2020-06" db="EMBL/GenBank/DDBJ databases">
        <title>Draft genomic sequecing of Geomonas sp. Red736.</title>
        <authorList>
            <person name="Itoh H."/>
            <person name="Xu Z.X."/>
            <person name="Ushijima N."/>
            <person name="Masuda Y."/>
            <person name="Shiratori Y."/>
            <person name="Senoo K."/>
        </authorList>
    </citation>
    <scope>NUCLEOTIDE SEQUENCE [LARGE SCALE GENOMIC DNA]</scope>
    <source>
        <strain evidence="12">Red736</strain>
    </source>
</reference>
<dbReference type="PIRSF" id="PIRSF001589">
    <property type="entry name" value="Asn_synthetase_glu-h"/>
    <property type="match status" value="1"/>
</dbReference>
<evidence type="ECO:0000256" key="6">
    <source>
        <dbReference type="ARBA" id="ARBA00022962"/>
    </source>
</evidence>
<keyword evidence="4 9" id="KW-0547">Nucleotide-binding</keyword>
<dbReference type="CDD" id="cd00712">
    <property type="entry name" value="AsnB"/>
    <property type="match status" value="1"/>
</dbReference>
<evidence type="ECO:0000313" key="12">
    <source>
        <dbReference type="Proteomes" id="UP000568888"/>
    </source>
</evidence>
<accession>A0A6V8MX56</accession>
<dbReference type="RefSeq" id="WP_183346656.1">
    <property type="nucleotide sequence ID" value="NZ_BLXY01000002.1"/>
</dbReference>
<dbReference type="Pfam" id="PF13537">
    <property type="entry name" value="GATase_7"/>
    <property type="match status" value="1"/>
</dbReference>
<dbReference type="InterPro" id="IPR051786">
    <property type="entry name" value="ASN_synthetase/amidase"/>
</dbReference>
<dbReference type="Gene3D" id="3.60.20.10">
    <property type="entry name" value="Glutamine Phosphoribosylpyrophosphate, subunit 1, domain 1"/>
    <property type="match status" value="1"/>
</dbReference>
<evidence type="ECO:0000313" key="11">
    <source>
        <dbReference type="EMBL" id="GFO63829.1"/>
    </source>
</evidence>
<evidence type="ECO:0000256" key="9">
    <source>
        <dbReference type="PIRSR" id="PIRSR001589-2"/>
    </source>
</evidence>
<protein>
    <recommendedName>
        <fullName evidence="3">asparagine synthase (glutamine-hydrolyzing)</fullName>
        <ecNumber evidence="3">6.3.5.4</ecNumber>
    </recommendedName>
</protein>
<feature type="active site" description="For GATase activity" evidence="8">
    <location>
        <position position="2"/>
    </location>
</feature>
<evidence type="ECO:0000256" key="1">
    <source>
        <dbReference type="ARBA" id="ARBA00005187"/>
    </source>
</evidence>
<dbReference type="InterPro" id="IPR033738">
    <property type="entry name" value="AsnB_N"/>
</dbReference>
<feature type="domain" description="Glutamine amidotransferase type-2" evidence="10">
    <location>
        <begin position="2"/>
        <end position="211"/>
    </location>
</feature>
<dbReference type="InterPro" id="IPR006426">
    <property type="entry name" value="Asn_synth_AEB"/>
</dbReference>
<proteinExistence type="inferred from homology"/>
<evidence type="ECO:0000259" key="10">
    <source>
        <dbReference type="PROSITE" id="PS51278"/>
    </source>
</evidence>
<comment type="caution">
    <text evidence="11">The sequence shown here is derived from an EMBL/GenBank/DDBJ whole genome shotgun (WGS) entry which is preliminary data.</text>
</comment>
<dbReference type="AlphaFoldDB" id="A0A6V8MX56"/>
<dbReference type="InterPro" id="IPR001962">
    <property type="entry name" value="Asn_synthase"/>
</dbReference>
<keyword evidence="6 8" id="KW-0315">Glutamine amidotransferase</keyword>
<evidence type="ECO:0000256" key="3">
    <source>
        <dbReference type="ARBA" id="ARBA00012737"/>
    </source>
</evidence>
<evidence type="ECO:0000256" key="8">
    <source>
        <dbReference type="PIRSR" id="PIRSR001589-1"/>
    </source>
</evidence>
<evidence type="ECO:0000256" key="2">
    <source>
        <dbReference type="ARBA" id="ARBA00005752"/>
    </source>
</evidence>
<dbReference type="SUPFAM" id="SSF56235">
    <property type="entry name" value="N-terminal nucleophile aminohydrolases (Ntn hydrolases)"/>
    <property type="match status" value="1"/>
</dbReference>
<comment type="catalytic activity">
    <reaction evidence="7">
        <text>L-aspartate + L-glutamine + ATP + H2O = L-asparagine + L-glutamate + AMP + diphosphate + H(+)</text>
        <dbReference type="Rhea" id="RHEA:12228"/>
        <dbReference type="ChEBI" id="CHEBI:15377"/>
        <dbReference type="ChEBI" id="CHEBI:15378"/>
        <dbReference type="ChEBI" id="CHEBI:29985"/>
        <dbReference type="ChEBI" id="CHEBI:29991"/>
        <dbReference type="ChEBI" id="CHEBI:30616"/>
        <dbReference type="ChEBI" id="CHEBI:33019"/>
        <dbReference type="ChEBI" id="CHEBI:58048"/>
        <dbReference type="ChEBI" id="CHEBI:58359"/>
        <dbReference type="ChEBI" id="CHEBI:456215"/>
        <dbReference type="EC" id="6.3.5.4"/>
    </reaction>
</comment>
<evidence type="ECO:0000256" key="4">
    <source>
        <dbReference type="ARBA" id="ARBA00022741"/>
    </source>
</evidence>
<dbReference type="PANTHER" id="PTHR43284">
    <property type="entry name" value="ASPARAGINE SYNTHETASE (GLUTAMINE-HYDROLYZING)"/>
    <property type="match status" value="1"/>
</dbReference>
<gene>
    <name evidence="11" type="ORF">GMPD_17480</name>
</gene>
<dbReference type="InterPro" id="IPR017932">
    <property type="entry name" value="GATase_2_dom"/>
</dbReference>
<keyword evidence="8" id="KW-0061">Asparagine biosynthesis</keyword>
<dbReference type="GO" id="GO:0004066">
    <property type="term" value="F:asparagine synthase (glutamine-hydrolyzing) activity"/>
    <property type="evidence" value="ECO:0007669"/>
    <property type="project" value="UniProtKB-EC"/>
</dbReference>
<dbReference type="EMBL" id="BLXY01000002">
    <property type="protein sequence ID" value="GFO63829.1"/>
    <property type="molecule type" value="Genomic_DNA"/>
</dbReference>
<feature type="binding site" evidence="9">
    <location>
        <position position="290"/>
    </location>
    <ligand>
        <name>ATP</name>
        <dbReference type="ChEBI" id="CHEBI:30616"/>
    </ligand>
</feature>
<comment type="pathway">
    <text evidence="1">Amino-acid biosynthesis; L-asparagine biosynthesis; L-asparagine from L-aspartate (L-Gln route): step 1/1.</text>
</comment>
<dbReference type="Pfam" id="PF00733">
    <property type="entry name" value="Asn_synthase"/>
    <property type="match status" value="1"/>
</dbReference>
<name>A0A6V8MX56_9BACT</name>